<gene>
    <name evidence="1" type="ORF">L3Q82_006728</name>
</gene>
<organism evidence="1 2">
    <name type="scientific">Scortum barcoo</name>
    <name type="common">barcoo grunter</name>
    <dbReference type="NCBI Taxonomy" id="214431"/>
    <lineage>
        <taxon>Eukaryota</taxon>
        <taxon>Metazoa</taxon>
        <taxon>Chordata</taxon>
        <taxon>Craniata</taxon>
        <taxon>Vertebrata</taxon>
        <taxon>Euteleostomi</taxon>
        <taxon>Actinopterygii</taxon>
        <taxon>Neopterygii</taxon>
        <taxon>Teleostei</taxon>
        <taxon>Neoteleostei</taxon>
        <taxon>Acanthomorphata</taxon>
        <taxon>Eupercaria</taxon>
        <taxon>Centrarchiformes</taxon>
        <taxon>Terapontoidei</taxon>
        <taxon>Terapontidae</taxon>
        <taxon>Scortum</taxon>
    </lineage>
</organism>
<accession>A0ACB8WVL0</accession>
<name>A0ACB8WVL0_9TELE</name>
<dbReference type="Proteomes" id="UP000831701">
    <property type="component" value="Chromosome 5"/>
</dbReference>
<reference evidence="1" key="1">
    <citation type="submission" date="2022-04" db="EMBL/GenBank/DDBJ databases">
        <title>Jade perch genome.</title>
        <authorList>
            <person name="Chao B."/>
        </authorList>
    </citation>
    <scope>NUCLEOTIDE SEQUENCE</scope>
    <source>
        <strain evidence="1">CB-2022</strain>
    </source>
</reference>
<protein>
    <submittedName>
        <fullName evidence="1">Uncharacterized protein</fullName>
    </submittedName>
</protein>
<keyword evidence="2" id="KW-1185">Reference proteome</keyword>
<dbReference type="EMBL" id="CM041535">
    <property type="protein sequence ID" value="KAI3371846.1"/>
    <property type="molecule type" value="Genomic_DNA"/>
</dbReference>
<evidence type="ECO:0000313" key="1">
    <source>
        <dbReference type="EMBL" id="KAI3371846.1"/>
    </source>
</evidence>
<evidence type="ECO:0000313" key="2">
    <source>
        <dbReference type="Proteomes" id="UP000831701"/>
    </source>
</evidence>
<sequence length="224" mass="24876">MASEFGGADSHPSRFTLGCKPLQYMLKKEMQQHRPVAPGISREPLSARGAFDTGPRHSTARMLVARIKEVRITTPSEVEVSRKQEAQSEVINKMGEMKLRIVSAKIDRCVAIVTETWLDNNIPDGASKGPGSGWGLIEMRRRTRPTTRTVQVWTEEASSALQDCFECTDWEVFKEGTDLDGYTSSVLSYLKFCTDAVLPTKNHQGFPKSKTMAGQHSEAPTQSL</sequence>
<proteinExistence type="predicted"/>
<comment type="caution">
    <text evidence="1">The sequence shown here is derived from an EMBL/GenBank/DDBJ whole genome shotgun (WGS) entry which is preliminary data.</text>
</comment>